<reference evidence="4" key="3">
    <citation type="submission" date="2025-09" db="UniProtKB">
        <authorList>
            <consortium name="Ensembl"/>
        </authorList>
    </citation>
    <scope>IDENTIFICATION</scope>
</reference>
<keyword evidence="2" id="KW-1133">Transmembrane helix</keyword>
<dbReference type="InterPro" id="IPR050991">
    <property type="entry name" value="ECM_Regulatory_Proteins"/>
</dbReference>
<reference evidence="4" key="1">
    <citation type="submission" date="2014-08" db="EMBL/GenBank/DDBJ databases">
        <authorList>
            <person name="Senf B."/>
            <person name="Petzold A."/>
            <person name="Downie B.R."/>
            <person name="Koch P."/>
            <person name="Platzer M."/>
        </authorList>
    </citation>
    <scope>NUCLEOTIDE SEQUENCE [LARGE SCALE GENOMIC DNA]</scope>
    <source>
        <strain evidence="4">GRZ</strain>
    </source>
</reference>
<dbReference type="Ensembl" id="ENSNFUT00015029731.1">
    <property type="protein sequence ID" value="ENSNFUP00015028456.1"/>
    <property type="gene ID" value="ENSNFUG00015013756.1"/>
</dbReference>
<dbReference type="Proteomes" id="UP000694548">
    <property type="component" value="Chromosome sgr12"/>
</dbReference>
<dbReference type="PANTHER" id="PTHR46708">
    <property type="entry name" value="TENASCIN"/>
    <property type="match status" value="1"/>
</dbReference>
<dbReference type="GeneTree" id="ENSGT00940000165368"/>
<dbReference type="InterPro" id="IPR013783">
    <property type="entry name" value="Ig-like_fold"/>
</dbReference>
<dbReference type="InterPro" id="IPR003961">
    <property type="entry name" value="FN3_dom"/>
</dbReference>
<proteinExistence type="predicted"/>
<evidence type="ECO:0000313" key="5">
    <source>
        <dbReference type="Proteomes" id="UP000694548"/>
    </source>
</evidence>
<dbReference type="Gene3D" id="2.60.40.10">
    <property type="entry name" value="Immunoglobulins"/>
    <property type="match status" value="4"/>
</dbReference>
<keyword evidence="2" id="KW-0812">Transmembrane</keyword>
<evidence type="ECO:0000259" key="3">
    <source>
        <dbReference type="PROSITE" id="PS50853"/>
    </source>
</evidence>
<dbReference type="SUPFAM" id="SSF49265">
    <property type="entry name" value="Fibronectin type III"/>
    <property type="match status" value="4"/>
</dbReference>
<sequence>MVSNLICTSEYIFFLFTERDNVRSSGVNQTAVTAPCNPKKFKPTGQNESSITLKWEQIDGIDYYLLEKTTNLTKDYLQYTVSDLTSATSYNFSLVAVFRNVSSSGAFTPAVTAPRNPANFSLTGQTESSITLVWDKVDEVNNYTLVYKENETSISLTTELETYTVSDLQSASKYSFSLFAVFDYAKSSGTTITAVTAPENPADFSSVEQNETSITLQWTQVKDIQDYKIVFGQNTTNITLTTSKMQHTITNLEKGTTYNFSIFALFESINSSGADTTASTVPPQVSSVSVTERSLTTATLKWENPNKSWEYKVETNGTGVTIEPDISATGFFTISNLKPGTLYSYHVTTVFSGLNSKAYNDFLVTQIECDKIIWVVTSSSIQGTVEGVFTYATVSNSSNTSQHHSTPGSRNVSFTDLYPGATYEISLVYETSSTNFTQCESHPNVTTSPPSLRGRCENVASGYSALIVWDKAEGVLTKILVHMNGKNHTVDGKEDRFTIPGLQPAKTYPVALISMSGNRISGPFDFICATDNRGVIAGSVVGVLLFAVLVCVAAFILLKSGKKSLIAGSKKTGPKKT</sequence>
<feature type="transmembrane region" description="Helical" evidence="2">
    <location>
        <begin position="535"/>
        <end position="558"/>
    </location>
</feature>
<reference evidence="4" key="2">
    <citation type="submission" date="2025-08" db="UniProtKB">
        <authorList>
            <consortium name="Ensembl"/>
        </authorList>
    </citation>
    <scope>IDENTIFICATION</scope>
</reference>
<dbReference type="CDD" id="cd00063">
    <property type="entry name" value="FN3"/>
    <property type="match status" value="4"/>
</dbReference>
<protein>
    <recommendedName>
        <fullName evidence="3">Fibronectin type-III domain-containing protein</fullName>
    </recommendedName>
</protein>
<evidence type="ECO:0000313" key="4">
    <source>
        <dbReference type="Ensembl" id="ENSNFUP00015028456.1"/>
    </source>
</evidence>
<accession>A0A8C6M4I1</accession>
<organism evidence="4 5">
    <name type="scientific">Nothobranchius furzeri</name>
    <name type="common">Turquoise killifish</name>
    <dbReference type="NCBI Taxonomy" id="105023"/>
    <lineage>
        <taxon>Eukaryota</taxon>
        <taxon>Metazoa</taxon>
        <taxon>Chordata</taxon>
        <taxon>Craniata</taxon>
        <taxon>Vertebrata</taxon>
        <taxon>Euteleostomi</taxon>
        <taxon>Actinopterygii</taxon>
        <taxon>Neopterygii</taxon>
        <taxon>Teleostei</taxon>
        <taxon>Neoteleostei</taxon>
        <taxon>Acanthomorphata</taxon>
        <taxon>Ovalentaria</taxon>
        <taxon>Atherinomorphae</taxon>
        <taxon>Cyprinodontiformes</taxon>
        <taxon>Nothobranchiidae</taxon>
        <taxon>Nothobranchius</taxon>
    </lineage>
</organism>
<dbReference type="InterPro" id="IPR036116">
    <property type="entry name" value="FN3_sf"/>
</dbReference>
<feature type="domain" description="Fibronectin type-III" evidence="3">
    <location>
        <begin position="116"/>
        <end position="196"/>
    </location>
</feature>
<name>A0A8C6M4I1_NOTFU</name>
<evidence type="ECO:0000256" key="2">
    <source>
        <dbReference type="SAM" id="Phobius"/>
    </source>
</evidence>
<feature type="domain" description="Fibronectin type-III" evidence="3">
    <location>
        <begin position="197"/>
        <end position="284"/>
    </location>
</feature>
<keyword evidence="5" id="KW-1185">Reference proteome</keyword>
<dbReference type="PROSITE" id="PS50853">
    <property type="entry name" value="FN3"/>
    <property type="match status" value="2"/>
</dbReference>
<keyword evidence="1" id="KW-0677">Repeat</keyword>
<dbReference type="Pfam" id="PF00041">
    <property type="entry name" value="fn3"/>
    <property type="match status" value="3"/>
</dbReference>
<dbReference type="SMART" id="SM00060">
    <property type="entry name" value="FN3"/>
    <property type="match status" value="5"/>
</dbReference>
<dbReference type="AlphaFoldDB" id="A0A8C6M4I1"/>
<keyword evidence="2" id="KW-0472">Membrane</keyword>
<dbReference type="PANTHER" id="PTHR46708:SF11">
    <property type="entry name" value="RECEPTOR-TYPE TYROSINE-PROTEIN PHOSPHATASE ETA-LIKE"/>
    <property type="match status" value="1"/>
</dbReference>
<gene>
    <name evidence="4" type="primary">LOC107387995</name>
</gene>
<evidence type="ECO:0000256" key="1">
    <source>
        <dbReference type="ARBA" id="ARBA00022737"/>
    </source>
</evidence>